<evidence type="ECO:0000256" key="7">
    <source>
        <dbReference type="SAM" id="Phobius"/>
    </source>
</evidence>
<evidence type="ECO:0000256" key="6">
    <source>
        <dbReference type="SAM" id="MobiDB-lite"/>
    </source>
</evidence>
<dbReference type="Pfam" id="PF02096">
    <property type="entry name" value="60KD_IMP"/>
    <property type="match status" value="1"/>
</dbReference>
<keyword evidence="5" id="KW-0175">Coiled coil</keyword>
<feature type="coiled-coil region" evidence="5">
    <location>
        <begin position="396"/>
        <end position="423"/>
    </location>
</feature>
<feature type="transmembrane region" description="Helical" evidence="7">
    <location>
        <begin position="489"/>
        <end position="508"/>
    </location>
</feature>
<dbReference type="Pfam" id="PF04641">
    <property type="entry name" value="Rtf2"/>
    <property type="match status" value="1"/>
</dbReference>
<dbReference type="AlphaFoldDB" id="W6NN39"/>
<feature type="compositionally biased region" description="Basic and acidic residues" evidence="6">
    <location>
        <begin position="188"/>
        <end position="222"/>
    </location>
</feature>
<dbReference type="PANTHER" id="PTHR12775">
    <property type="entry name" value="PROTEIN C20ORF43 HOMOLOG"/>
    <property type="match status" value="1"/>
</dbReference>
<reference evidence="9" key="1">
    <citation type="submission" date="2013-03" db="EMBL/GenBank/DDBJ databases">
        <authorList>
            <person name="Aslett M."/>
        </authorList>
    </citation>
    <scope>NUCLEOTIDE SEQUENCE [LARGE SCALE GENOMIC DNA]</scope>
    <source>
        <strain evidence="9">ISE/inbred ISE</strain>
    </source>
</reference>
<keyword evidence="7" id="KW-0472">Membrane</keyword>
<comment type="similarity">
    <text evidence="1">Belongs to the rtf2 family.</text>
</comment>
<dbReference type="GO" id="GO:0006274">
    <property type="term" value="P:DNA replication termination"/>
    <property type="evidence" value="ECO:0007669"/>
    <property type="project" value="TreeGrafter"/>
</dbReference>
<dbReference type="InterPro" id="IPR006735">
    <property type="entry name" value="Rtf2"/>
</dbReference>
<feature type="domain" description="Membrane insertase YidC/Oxa/ALB C-terminal" evidence="8">
    <location>
        <begin position="367"/>
        <end position="557"/>
    </location>
</feature>
<feature type="transmembrane region" description="Helical" evidence="7">
    <location>
        <begin position="365"/>
        <end position="388"/>
    </location>
</feature>
<evidence type="ECO:0000259" key="8">
    <source>
        <dbReference type="Pfam" id="PF02096"/>
    </source>
</evidence>
<dbReference type="InterPro" id="IPR027799">
    <property type="entry name" value="Rtf2_RING-finger"/>
</dbReference>
<dbReference type="CDD" id="cd16653">
    <property type="entry name" value="RING-like_Rtf2"/>
    <property type="match status" value="1"/>
</dbReference>
<comment type="caution">
    <text evidence="9">The sequence shown here is derived from an EMBL/GenBank/DDBJ whole genome shotgun (WGS) entry which is preliminary data.</text>
</comment>
<evidence type="ECO:0000256" key="1">
    <source>
        <dbReference type="ARBA" id="ARBA00009885"/>
    </source>
</evidence>
<dbReference type="PANTHER" id="PTHR12775:SF0">
    <property type="entry name" value="REPLICATION TERMINATION FACTOR 2"/>
    <property type="match status" value="1"/>
</dbReference>
<protein>
    <recommendedName>
        <fullName evidence="2">Replication termination factor 2</fullName>
    </recommendedName>
    <alternativeName>
        <fullName evidence="3">Replication termination factor 2 domain-containing protein 1</fullName>
    </alternativeName>
</protein>
<gene>
    <name evidence="9" type="ORF">HCOI_00136500</name>
</gene>
<evidence type="ECO:0000256" key="3">
    <source>
        <dbReference type="ARBA" id="ARBA00030367"/>
    </source>
</evidence>
<name>W6NN39_HAECO</name>
<evidence type="ECO:0000313" key="9">
    <source>
        <dbReference type="EMBL" id="CDL93702.1"/>
    </source>
</evidence>
<sequence>MGADGGTIPKRCELVKKKKKAEKLERNVKNASKWRNCQLSQQPLKKPIIACRYGRLYNKETVIEAILTKTIGNFAVASHIKGIKDFKELKLKKNKDYNGGEVKGDEYLDYNQSEFLCPVTALPMNGINSFVVNWKCGCVFSEKAIQEVKSDVCHGCGGPWDPNESVVLNPDDELLEVYKQKLAAERAEKKQKKKNGETEKPAEGEKEKKVLDDGAPKKVDNGHKKKEGVSSDPLKCKLKKAEKRKVESDIQSDPTKFWVVLTANMLSVPRVALRRGLVAMEMSSRTAFYCNHQVRHISSKDIFNYTAQVAPDVPAMPLPPPPMRTLDEMIEAGESVLGELGLLSWWKPSSYFRMALEAIHMHADLPWWTTIVCATVALRLSLIIVPIMSQRLVAKQSKYKKELEDFRQRIQAARQEGNNLLQQQIFLEQRDFLKSKDIRLGRQFLILMANGAVFATQFFAIRKMVDVNYPGLSTGGTAWFTDLTVSDPYYALPLISALTMGLVTRVGIEMGTSSDQMTPMMRLGMQYALPVVIFAVSSQFASGLCVYWCASNMMSLLYAGAFRTPAIRKLFNIPPLVKDPSPPKKKSLLKEAMAGYKANKTIPPTLAQLKEQDAQQFKKAGRGKPIVKN</sequence>
<proteinExistence type="inferred from homology"/>
<dbReference type="CDD" id="cd20069">
    <property type="entry name" value="5TM_Oxa1-like"/>
    <property type="match status" value="1"/>
</dbReference>
<evidence type="ECO:0000256" key="5">
    <source>
        <dbReference type="SAM" id="Coils"/>
    </source>
</evidence>
<dbReference type="GO" id="GO:0016020">
    <property type="term" value="C:membrane"/>
    <property type="evidence" value="ECO:0007669"/>
    <property type="project" value="UniProtKB-SubCell"/>
</dbReference>
<dbReference type="GO" id="GO:0005634">
    <property type="term" value="C:nucleus"/>
    <property type="evidence" value="ECO:0007669"/>
    <property type="project" value="TreeGrafter"/>
</dbReference>
<comment type="similarity">
    <text evidence="4">Belongs to the OXA1/ALB3/YidC family.</text>
</comment>
<keyword evidence="4 7" id="KW-0812">Transmembrane</keyword>
<accession>W6NN39</accession>
<feature type="transmembrane region" description="Helical" evidence="7">
    <location>
        <begin position="444"/>
        <end position="461"/>
    </location>
</feature>
<keyword evidence="7" id="KW-1133">Transmembrane helix</keyword>
<dbReference type="InterPro" id="IPR028055">
    <property type="entry name" value="YidC/Oxa/ALB_C"/>
</dbReference>
<dbReference type="EMBL" id="CAVP010051848">
    <property type="protein sequence ID" value="CDL93702.1"/>
    <property type="molecule type" value="Genomic_DNA"/>
</dbReference>
<comment type="subcellular location">
    <subcellularLocation>
        <location evidence="4">Membrane</location>
        <topology evidence="4">Multi-pass membrane protein</topology>
    </subcellularLocation>
</comment>
<evidence type="ECO:0000256" key="2">
    <source>
        <dbReference type="ARBA" id="ARBA00015157"/>
    </source>
</evidence>
<feature type="region of interest" description="Disordered" evidence="6">
    <location>
        <begin position="188"/>
        <end position="232"/>
    </location>
</feature>
<feature type="transmembrane region" description="Helical" evidence="7">
    <location>
        <begin position="528"/>
        <end position="550"/>
    </location>
</feature>
<organism evidence="9">
    <name type="scientific">Haemonchus contortus</name>
    <name type="common">Barber pole worm</name>
    <dbReference type="NCBI Taxonomy" id="6289"/>
    <lineage>
        <taxon>Eukaryota</taxon>
        <taxon>Metazoa</taxon>
        <taxon>Ecdysozoa</taxon>
        <taxon>Nematoda</taxon>
        <taxon>Chromadorea</taxon>
        <taxon>Rhabditida</taxon>
        <taxon>Rhabditina</taxon>
        <taxon>Rhabditomorpha</taxon>
        <taxon>Strongyloidea</taxon>
        <taxon>Trichostrongylidae</taxon>
        <taxon>Haemonchus</taxon>
    </lineage>
</organism>
<reference evidence="9" key="2">
    <citation type="submission" date="2013-05" db="EMBL/GenBank/DDBJ databases">
        <title>The genome and transcriptome of Haemonchus contortus: a key model parasite for drug and vaccine discovery.</title>
        <authorList>
            <person name="Laing R."/>
            <person name="Kikuchi T."/>
            <person name="Martinelli A."/>
            <person name="Tsai I.J."/>
            <person name="Beech R.N."/>
            <person name="Redman E."/>
            <person name="Holroyd N."/>
            <person name="Bartley D.J."/>
            <person name="Beasley H."/>
            <person name="Britton C."/>
            <person name="Curran D."/>
            <person name="Devaney E."/>
            <person name="Gilabert A."/>
            <person name="Jackson F."/>
            <person name="Hunt M."/>
            <person name="Johnston S."/>
            <person name="Kryukov I."/>
            <person name="Li K."/>
            <person name="Morrison A.A."/>
            <person name="Reid A.J."/>
            <person name="Sargison N."/>
            <person name="Saunders G."/>
            <person name="Wasmuth J.D."/>
            <person name="Wolstenholme A."/>
            <person name="Berriman M."/>
            <person name="Gilleard J.S."/>
            <person name="Cotton J.A."/>
        </authorList>
    </citation>
    <scope>NUCLEOTIDE SEQUENCE [LARGE SCALE GENOMIC DNA]</scope>
    <source>
        <strain evidence="9">ISE/inbred ISE</strain>
    </source>
</reference>
<evidence type="ECO:0000256" key="4">
    <source>
        <dbReference type="RuleBase" id="RU003945"/>
    </source>
</evidence>